<feature type="compositionally biased region" description="Low complexity" evidence="1">
    <location>
        <begin position="109"/>
        <end position="129"/>
    </location>
</feature>
<name>A0ABR3YV64_9PEZI</name>
<protein>
    <recommendedName>
        <fullName evidence="5">GPI-anchored cupredoxin</fullName>
    </recommendedName>
</protein>
<feature type="chain" id="PRO_5045716054" description="GPI-anchored cupredoxin" evidence="2">
    <location>
        <begin position="18"/>
        <end position="362"/>
    </location>
</feature>
<dbReference type="SUPFAM" id="SSF49503">
    <property type="entry name" value="Cupredoxins"/>
    <property type="match status" value="1"/>
</dbReference>
<dbReference type="Gene3D" id="2.60.40.420">
    <property type="entry name" value="Cupredoxins - blue copper proteins"/>
    <property type="match status" value="1"/>
</dbReference>
<dbReference type="PANTHER" id="PTHR34883:SF4">
    <property type="entry name" value="CUPREDOXIN"/>
    <property type="match status" value="1"/>
</dbReference>
<dbReference type="Proteomes" id="UP001583280">
    <property type="component" value="Unassembled WGS sequence"/>
</dbReference>
<proteinExistence type="predicted"/>
<comment type="caution">
    <text evidence="3">The sequence shown here is derived from an EMBL/GenBank/DDBJ whole genome shotgun (WGS) entry which is preliminary data.</text>
</comment>
<feature type="signal peptide" evidence="2">
    <location>
        <begin position="1"/>
        <end position="17"/>
    </location>
</feature>
<evidence type="ECO:0000256" key="2">
    <source>
        <dbReference type="SAM" id="SignalP"/>
    </source>
</evidence>
<gene>
    <name evidence="3" type="ORF">Cpir12675_004608</name>
</gene>
<feature type="region of interest" description="Disordered" evidence="1">
    <location>
        <begin position="89"/>
        <end position="129"/>
    </location>
</feature>
<keyword evidence="2" id="KW-0732">Signal</keyword>
<dbReference type="PANTHER" id="PTHR34883">
    <property type="entry name" value="SERINE-RICH PROTEIN, PUTATIVE-RELATED-RELATED"/>
    <property type="match status" value="1"/>
</dbReference>
<sequence>MKLSTLLAAAIAPVVLAKTAATKFPVIKREDVEIENSRQKLTSPSLLSSLLQNKQGPNVIVLLWNFPGGNAATTPLDKAVTVTQTVTAPPAGAAATPPPQDKKKDESKATTGEPPKGTGAAAAAPGATHTVTVGGPQGLSYFPDSVQAAVGDVIKFEFLSQNHTITQSTFDTPCAPLAGGMDSGFIPNPDNTVVPPPAMAMQVMTTEPLWMFCAQGNHCGRGMVFSINPNAAKTHAQFQARAIDSTAKGLVGSKLTGGSGVPAVAAPAATGTNSASTTISPPSNVQTGIVTGTGTLQADGSCLCSVQCGTGAFPVAAQGVGAFGGTPGSISMAQSAGIVPPPSRLLRRSWAGAAQNGPYGRY</sequence>
<keyword evidence="4" id="KW-1185">Reference proteome</keyword>
<organism evidence="3 4">
    <name type="scientific">Ceratocystis pirilliformis</name>
    <dbReference type="NCBI Taxonomy" id="259994"/>
    <lineage>
        <taxon>Eukaryota</taxon>
        <taxon>Fungi</taxon>
        <taxon>Dikarya</taxon>
        <taxon>Ascomycota</taxon>
        <taxon>Pezizomycotina</taxon>
        <taxon>Sordariomycetes</taxon>
        <taxon>Hypocreomycetidae</taxon>
        <taxon>Microascales</taxon>
        <taxon>Ceratocystidaceae</taxon>
        <taxon>Ceratocystis</taxon>
    </lineage>
</organism>
<reference evidence="3 4" key="1">
    <citation type="journal article" date="2024" name="IMA Fungus">
        <title>IMA Genome - F19 : A genome assembly and annotation guide to empower mycologists, including annotated draft genome sequences of Ceratocystis pirilliformis, Diaporthe australafricana, Fusarium ophioides, Paecilomyces lecythidis, and Sporothrix stenoceras.</title>
        <authorList>
            <person name="Aylward J."/>
            <person name="Wilson A.M."/>
            <person name="Visagie C.M."/>
            <person name="Spraker J."/>
            <person name="Barnes I."/>
            <person name="Buitendag C."/>
            <person name="Ceriani C."/>
            <person name="Del Mar Angel L."/>
            <person name="du Plessis D."/>
            <person name="Fuchs T."/>
            <person name="Gasser K."/>
            <person name="Kramer D."/>
            <person name="Li W."/>
            <person name="Munsamy K."/>
            <person name="Piso A."/>
            <person name="Price J.L."/>
            <person name="Sonnekus B."/>
            <person name="Thomas C."/>
            <person name="van der Nest A."/>
            <person name="van Dijk A."/>
            <person name="van Heerden A."/>
            <person name="van Vuuren N."/>
            <person name="Yilmaz N."/>
            <person name="Duong T.A."/>
            <person name="van der Merwe N.A."/>
            <person name="Wingfield M.J."/>
            <person name="Wingfield B.D."/>
        </authorList>
    </citation>
    <scope>NUCLEOTIDE SEQUENCE [LARGE SCALE GENOMIC DNA]</scope>
    <source>
        <strain evidence="3 4">CMW 12675</strain>
    </source>
</reference>
<dbReference type="InterPro" id="IPR052953">
    <property type="entry name" value="Ser-rich/MCO-related"/>
</dbReference>
<evidence type="ECO:0000313" key="3">
    <source>
        <dbReference type="EMBL" id="KAL1892285.1"/>
    </source>
</evidence>
<dbReference type="EMBL" id="JAWDJO010000134">
    <property type="protein sequence ID" value="KAL1892285.1"/>
    <property type="molecule type" value="Genomic_DNA"/>
</dbReference>
<evidence type="ECO:0000313" key="4">
    <source>
        <dbReference type="Proteomes" id="UP001583280"/>
    </source>
</evidence>
<evidence type="ECO:0008006" key="5">
    <source>
        <dbReference type="Google" id="ProtNLM"/>
    </source>
</evidence>
<evidence type="ECO:0000256" key="1">
    <source>
        <dbReference type="SAM" id="MobiDB-lite"/>
    </source>
</evidence>
<dbReference type="CDD" id="cd00920">
    <property type="entry name" value="Cupredoxin"/>
    <property type="match status" value="1"/>
</dbReference>
<dbReference type="InterPro" id="IPR008972">
    <property type="entry name" value="Cupredoxin"/>
</dbReference>
<accession>A0ABR3YV64</accession>